<comment type="caution">
    <text evidence="1">The sequence shown here is derived from an EMBL/GenBank/DDBJ whole genome shotgun (WGS) entry which is preliminary data.</text>
</comment>
<evidence type="ECO:0000313" key="1">
    <source>
        <dbReference type="EMBL" id="KGF86524.1"/>
    </source>
</evidence>
<proteinExistence type="predicted"/>
<evidence type="ECO:0000313" key="2">
    <source>
        <dbReference type="Proteomes" id="UP000030598"/>
    </source>
</evidence>
<dbReference type="EMBL" id="JNAH01000007">
    <property type="protein sequence ID" value="KGF86524.1"/>
    <property type="molecule type" value="Genomic_DNA"/>
</dbReference>
<gene>
    <name evidence="1" type="ORF">EU91_1286</name>
</gene>
<accession>A0A0A1ZEE0</accession>
<dbReference type="STRING" id="59925.EU91_1286"/>
<name>A0A0A1ZEE0_PROMR</name>
<dbReference type="Proteomes" id="UP000030598">
    <property type="component" value="Unassembled WGS sequence"/>
</dbReference>
<dbReference type="AlphaFoldDB" id="A0A0A1ZEE0"/>
<sequence>MIPLDAGLFINAFNNPLIFGKLLFWDLFWRRKGPNIQAKSVVPKSNPIVKLIVSEGRMAIAIGIPRKDVLPIRPASCNV</sequence>
<protein>
    <submittedName>
        <fullName evidence="1">Uncharacterized protein</fullName>
    </submittedName>
</protein>
<organism evidence="1 2">
    <name type="scientific">Prochlorococcus marinus str. GP2</name>
    <dbReference type="NCBI Taxonomy" id="59925"/>
    <lineage>
        <taxon>Bacteria</taxon>
        <taxon>Bacillati</taxon>
        <taxon>Cyanobacteriota</taxon>
        <taxon>Cyanophyceae</taxon>
        <taxon>Synechococcales</taxon>
        <taxon>Prochlorococcaceae</taxon>
        <taxon>Prochlorococcus</taxon>
    </lineage>
</organism>
<reference evidence="2" key="1">
    <citation type="journal article" date="2014" name="Sci. Data">
        <title>Genomes of diverse isolates of the marine cyanobacterium Prochlorococcus.</title>
        <authorList>
            <person name="Biller S."/>
            <person name="Berube P."/>
            <person name="Thompson J."/>
            <person name="Kelly L."/>
            <person name="Roggensack S."/>
            <person name="Awad L."/>
            <person name="Roache-Johnson K."/>
            <person name="Ding H."/>
            <person name="Giovannoni S.J."/>
            <person name="Moore L.R."/>
            <person name="Chisholm S.W."/>
        </authorList>
    </citation>
    <scope>NUCLEOTIDE SEQUENCE [LARGE SCALE GENOMIC DNA]</scope>
    <source>
        <strain evidence="2">GP2</strain>
    </source>
</reference>